<dbReference type="RefSeq" id="WP_107932105.1">
    <property type="nucleotide sequence ID" value="NZ_CP085009.1"/>
</dbReference>
<name>A0A318U0F7_9BACL</name>
<comment type="caution">
    <text evidence="1">The sequence shown here is derived from an EMBL/GenBank/DDBJ whole genome shotgun (WGS) entry which is preliminary data.</text>
</comment>
<dbReference type="Proteomes" id="UP000247416">
    <property type="component" value="Unassembled WGS sequence"/>
</dbReference>
<evidence type="ECO:0000313" key="1">
    <source>
        <dbReference type="EMBL" id="PYF07885.1"/>
    </source>
</evidence>
<organism evidence="1 2">
    <name type="scientific">Ureibacillus chungkukjangi</name>
    <dbReference type="NCBI Taxonomy" id="1202712"/>
    <lineage>
        <taxon>Bacteria</taxon>
        <taxon>Bacillati</taxon>
        <taxon>Bacillota</taxon>
        <taxon>Bacilli</taxon>
        <taxon>Bacillales</taxon>
        <taxon>Caryophanaceae</taxon>
        <taxon>Ureibacillus</taxon>
    </lineage>
</organism>
<proteinExistence type="predicted"/>
<dbReference type="EMBL" id="QJTJ01000003">
    <property type="protein sequence ID" value="PYF07885.1"/>
    <property type="molecule type" value="Genomic_DNA"/>
</dbReference>
<evidence type="ECO:0000313" key="2">
    <source>
        <dbReference type="Proteomes" id="UP000247416"/>
    </source>
</evidence>
<keyword evidence="2" id="KW-1185">Reference proteome</keyword>
<reference evidence="1 2" key="1">
    <citation type="submission" date="2018-06" db="EMBL/GenBank/DDBJ databases">
        <title>Genomic Encyclopedia of Archaeal and Bacterial Type Strains, Phase II (KMG-II): from individual species to whole genera.</title>
        <authorList>
            <person name="Goeker M."/>
        </authorList>
    </citation>
    <scope>NUCLEOTIDE SEQUENCE [LARGE SCALE GENOMIC DNA]</scope>
    <source>
        <strain evidence="1 2">KACC 16626</strain>
    </source>
</reference>
<accession>A0A318U0F7</accession>
<protein>
    <submittedName>
        <fullName evidence="1">Uncharacterized protein</fullName>
    </submittedName>
</protein>
<gene>
    <name evidence="1" type="ORF">BJ095_10352</name>
</gene>
<dbReference type="AlphaFoldDB" id="A0A318U0F7"/>
<sequence>MCKEQFEEILTEIRAELLLPLVDQLFDGRENRFVLSDLDEMLYEFQIRIEQRFGAEGNETNALIKCK</sequence>